<protein>
    <submittedName>
        <fullName evidence="1">Uncharacterized protein</fullName>
    </submittedName>
</protein>
<dbReference type="EMBL" id="NWSH01000076">
    <property type="protein sequence ID" value="PCG79876.1"/>
    <property type="molecule type" value="Genomic_DNA"/>
</dbReference>
<name>A0A2A4K776_HELVI</name>
<evidence type="ECO:0000313" key="1">
    <source>
        <dbReference type="EMBL" id="PCG79876.1"/>
    </source>
</evidence>
<gene>
    <name evidence="1" type="ORF">B5V51_13342</name>
</gene>
<dbReference type="AlphaFoldDB" id="A0A2A4K776"/>
<sequence length="883" mass="101936">MDFTPELSAFQGLIVSVDHSHCFSRLTSRGGNEEKIQLVLESISKFLKNENYINENGVIDTMVSKTRKFALYIVLNSDLKALREIAELEGVIVVIQSIPVIPRYLMCEMLWNLCMENFACEMITYCYPLLAVEIAGAFVENYKYYNPIKGLKKLHNLSAACYSLICRLHCFQFDNTVFNNLLTTSYETLQKCLKYFSSPPNSHRLNILSKDELYTYKGECLETFLMLIHECFTYFTQEVNSSCSYDIYRSTYKTGCFKDNPPTSKVCECPNNAVSECVNNCNILLLDVFQELVMDVSVDIFCAWSEFEVDGKSMQQAIGELCHKVRTELLNISSVAEHPVVSMIQQMARKPEVISDIINLTETNVIVQNINSNIEDKSSWIHALVNKEQLCQHVDLISVIDTHIDMFDEQECLKLYHMFTNYSKNNTNNREIVTRVSIKIFQHCSISDKHKLLKEHFTESQFHDLSDDEHFHSTLTEMFNKFVAVSDADYTEVLNVFLQNPRQVFNKIFILAEENTQLTNTMLKIMHFLKDYANYYYVAETEPCIISIIKKNLDEVSESEVKQINLVIFLSGLKKSDIIPGTKLLLLIIMPHMHKALLHKDINKIHVQIHLLNEAYTIHELLEYRAPMLAMLSQVLEVVRWGNIKAFVPRASSTLQLTLNFQKSLIETYDNVIPNDEGDWLRIRLKRKNMQPLNNFYFRKLLGGQSSNFFQSVSGMHVDKDTNPSEISIWATQILSSGTQEEWCVVWDNLTRHIEDIEVLYIFHEALRMIAKAVESTRTAATRACLLYCVQNLVYVIRYKFFQGPLTDRHVVNAAFSLSKFLQETNKEDVEEIGSRLMPLFAFLVEKKNLYTSNVPGYFRNTNYSALVNRAFNIEESQENGST</sequence>
<proteinExistence type="predicted"/>
<accession>A0A2A4K776</accession>
<comment type="caution">
    <text evidence="1">The sequence shown here is derived from an EMBL/GenBank/DDBJ whole genome shotgun (WGS) entry which is preliminary data.</text>
</comment>
<organism evidence="1">
    <name type="scientific">Heliothis virescens</name>
    <name type="common">Tobacco budworm moth</name>
    <dbReference type="NCBI Taxonomy" id="7102"/>
    <lineage>
        <taxon>Eukaryota</taxon>
        <taxon>Metazoa</taxon>
        <taxon>Ecdysozoa</taxon>
        <taxon>Arthropoda</taxon>
        <taxon>Hexapoda</taxon>
        <taxon>Insecta</taxon>
        <taxon>Pterygota</taxon>
        <taxon>Neoptera</taxon>
        <taxon>Endopterygota</taxon>
        <taxon>Lepidoptera</taxon>
        <taxon>Glossata</taxon>
        <taxon>Ditrysia</taxon>
        <taxon>Noctuoidea</taxon>
        <taxon>Noctuidae</taxon>
        <taxon>Heliothinae</taxon>
        <taxon>Heliothis</taxon>
    </lineage>
</organism>
<reference evidence="1" key="1">
    <citation type="submission" date="2017-09" db="EMBL/GenBank/DDBJ databases">
        <title>Contemporary evolution of a Lepidopteran species, Heliothis virescens, in response to modern agricultural practices.</title>
        <authorList>
            <person name="Fritz M.L."/>
            <person name="Deyonke A.M."/>
            <person name="Papanicolaou A."/>
            <person name="Micinski S."/>
            <person name="Westbrook J."/>
            <person name="Gould F."/>
        </authorList>
    </citation>
    <scope>NUCLEOTIDE SEQUENCE [LARGE SCALE GENOMIC DNA]</scope>
    <source>
        <strain evidence="1">HvINT-</strain>
        <tissue evidence="1">Whole body</tissue>
    </source>
</reference>